<feature type="domain" description="Major facilitator superfamily (MFS) profile" evidence="7">
    <location>
        <begin position="59"/>
        <end position="551"/>
    </location>
</feature>
<dbReference type="Gene3D" id="1.20.1720.10">
    <property type="entry name" value="Multidrug resistance protein D"/>
    <property type="match status" value="1"/>
</dbReference>
<keyword evidence="2" id="KW-0813">Transport</keyword>
<dbReference type="AlphaFoldDB" id="A0A8H7R9T5"/>
<evidence type="ECO:0000256" key="3">
    <source>
        <dbReference type="ARBA" id="ARBA00022692"/>
    </source>
</evidence>
<dbReference type="Proteomes" id="UP000603453">
    <property type="component" value="Unassembled WGS sequence"/>
</dbReference>
<feature type="transmembrane region" description="Helical" evidence="6">
    <location>
        <begin position="124"/>
        <end position="144"/>
    </location>
</feature>
<organism evidence="8 9">
    <name type="scientific">Mucor saturninus</name>
    <dbReference type="NCBI Taxonomy" id="64648"/>
    <lineage>
        <taxon>Eukaryota</taxon>
        <taxon>Fungi</taxon>
        <taxon>Fungi incertae sedis</taxon>
        <taxon>Mucoromycota</taxon>
        <taxon>Mucoromycotina</taxon>
        <taxon>Mucoromycetes</taxon>
        <taxon>Mucorales</taxon>
        <taxon>Mucorineae</taxon>
        <taxon>Mucoraceae</taxon>
        <taxon>Mucor</taxon>
    </lineage>
</organism>
<feature type="transmembrane region" description="Helical" evidence="6">
    <location>
        <begin position="360"/>
        <end position="379"/>
    </location>
</feature>
<evidence type="ECO:0000256" key="4">
    <source>
        <dbReference type="ARBA" id="ARBA00022989"/>
    </source>
</evidence>
<dbReference type="EMBL" id="JAEPRD010000030">
    <property type="protein sequence ID" value="KAG2206515.1"/>
    <property type="molecule type" value="Genomic_DNA"/>
</dbReference>
<dbReference type="PROSITE" id="PS50850">
    <property type="entry name" value="MFS"/>
    <property type="match status" value="1"/>
</dbReference>
<evidence type="ECO:0000313" key="9">
    <source>
        <dbReference type="Proteomes" id="UP000603453"/>
    </source>
</evidence>
<comment type="subcellular location">
    <subcellularLocation>
        <location evidence="1">Endomembrane system</location>
        <topology evidence="1">Multi-pass membrane protein</topology>
    </subcellularLocation>
</comment>
<keyword evidence="5 6" id="KW-0472">Membrane</keyword>
<sequence length="557" mass="60671">MVNREGDPLLKGATERVYNTKAVDEEYLASSDSSTTTIDEHDAEYLIKHRLGQVSLTMVTLCLCTSGFLAAVDTSIVATIFNEIGTEFQSSNLSVWIMTSYMLSTSALQPLYGKLSDIFGRKSTLVAILCFFLVGSWLCGLAGSMVQLSIARAIAGLGGGGLMTMASVVIHDLIPMRDRGRYQSYVNMAQTVGTTIGAPLGGFINDYIGWRYCFYINVPPCLFILYVYIYKLENYNLAKGSNATDNLHEKLERIDFVGAGFLLVANASFVTGVSLGGNTHAWDDPLIITLLTTAITFFSIFGVFEFNWAEHPLVSRTLIKNRNVVAVCLCNLFLCSSTMTFTYLIPQYFMGVLGYKASSAGMWVLPRTAMVAFGCWTAGRYLGATGRYKKFLVSIIALQVTAAFGTYTWALETPIPFRVLCMVAEGFCFGVVLVATMVALVADVPHSETASATSMIFLCRSFGWLSGSSVTAAILQSSFKSNLNRTITGPEAADIIEFVRTSITKIRTLAPEMQVVIISSLSQAIHSAFAYGVASSVLCFVAALFMRDCYLGTHPTK</sequence>
<keyword evidence="9" id="KW-1185">Reference proteome</keyword>
<comment type="caution">
    <text evidence="8">The sequence shown here is derived from an EMBL/GenBank/DDBJ whole genome shotgun (WGS) entry which is preliminary data.</text>
</comment>
<evidence type="ECO:0000256" key="5">
    <source>
        <dbReference type="ARBA" id="ARBA00023136"/>
    </source>
</evidence>
<feature type="transmembrane region" description="Helical" evidence="6">
    <location>
        <begin position="391"/>
        <end position="411"/>
    </location>
</feature>
<dbReference type="SUPFAM" id="SSF103473">
    <property type="entry name" value="MFS general substrate transporter"/>
    <property type="match status" value="1"/>
</dbReference>
<keyword evidence="3 6" id="KW-0812">Transmembrane</keyword>
<dbReference type="InterPro" id="IPR036259">
    <property type="entry name" value="MFS_trans_sf"/>
</dbReference>
<protein>
    <recommendedName>
        <fullName evidence="7">Major facilitator superfamily (MFS) profile domain-containing protein</fullName>
    </recommendedName>
</protein>
<dbReference type="InterPro" id="IPR011701">
    <property type="entry name" value="MFS"/>
</dbReference>
<dbReference type="PANTHER" id="PTHR23501">
    <property type="entry name" value="MAJOR FACILITATOR SUPERFAMILY"/>
    <property type="match status" value="1"/>
</dbReference>
<dbReference type="InterPro" id="IPR020846">
    <property type="entry name" value="MFS_dom"/>
</dbReference>
<dbReference type="Gene3D" id="1.20.1250.20">
    <property type="entry name" value="MFS general substrate transporter like domains"/>
    <property type="match status" value="1"/>
</dbReference>
<dbReference type="GO" id="GO:0012505">
    <property type="term" value="C:endomembrane system"/>
    <property type="evidence" value="ECO:0007669"/>
    <property type="project" value="UniProtKB-SubCell"/>
</dbReference>
<feature type="transmembrane region" description="Helical" evidence="6">
    <location>
        <begin position="417"/>
        <end position="442"/>
    </location>
</feature>
<evidence type="ECO:0000256" key="2">
    <source>
        <dbReference type="ARBA" id="ARBA00022448"/>
    </source>
</evidence>
<evidence type="ECO:0000256" key="6">
    <source>
        <dbReference type="SAM" id="Phobius"/>
    </source>
</evidence>
<feature type="transmembrane region" description="Helical" evidence="6">
    <location>
        <begin position="528"/>
        <end position="546"/>
    </location>
</feature>
<dbReference type="GO" id="GO:0015174">
    <property type="term" value="F:basic amino acid transmembrane transporter activity"/>
    <property type="evidence" value="ECO:0007669"/>
    <property type="project" value="TreeGrafter"/>
</dbReference>
<feature type="transmembrane region" description="Helical" evidence="6">
    <location>
        <begin position="324"/>
        <end position="345"/>
    </location>
</feature>
<dbReference type="GO" id="GO:0000329">
    <property type="term" value="C:fungal-type vacuole membrane"/>
    <property type="evidence" value="ECO:0007669"/>
    <property type="project" value="TreeGrafter"/>
</dbReference>
<feature type="transmembrane region" description="Helical" evidence="6">
    <location>
        <begin position="286"/>
        <end position="304"/>
    </location>
</feature>
<name>A0A8H7R9T5_9FUNG</name>
<feature type="transmembrane region" description="Helical" evidence="6">
    <location>
        <begin position="209"/>
        <end position="229"/>
    </location>
</feature>
<evidence type="ECO:0000259" key="7">
    <source>
        <dbReference type="PROSITE" id="PS50850"/>
    </source>
</evidence>
<evidence type="ECO:0000256" key="1">
    <source>
        <dbReference type="ARBA" id="ARBA00004127"/>
    </source>
</evidence>
<proteinExistence type="predicted"/>
<dbReference type="OrthoDB" id="3437016at2759"/>
<dbReference type="PANTHER" id="PTHR23501:SF191">
    <property type="entry name" value="VACUOLAR BASIC AMINO ACID TRANSPORTER 4"/>
    <property type="match status" value="1"/>
</dbReference>
<keyword evidence="4 6" id="KW-1133">Transmembrane helix</keyword>
<feature type="transmembrane region" description="Helical" evidence="6">
    <location>
        <begin position="150"/>
        <end position="173"/>
    </location>
</feature>
<gene>
    <name evidence="8" type="ORF">INT47_008532</name>
</gene>
<feature type="transmembrane region" description="Helical" evidence="6">
    <location>
        <begin position="256"/>
        <end position="274"/>
    </location>
</feature>
<dbReference type="Pfam" id="PF07690">
    <property type="entry name" value="MFS_1"/>
    <property type="match status" value="1"/>
</dbReference>
<dbReference type="GO" id="GO:0005886">
    <property type="term" value="C:plasma membrane"/>
    <property type="evidence" value="ECO:0007669"/>
    <property type="project" value="TreeGrafter"/>
</dbReference>
<reference evidence="8" key="1">
    <citation type="submission" date="2020-12" db="EMBL/GenBank/DDBJ databases">
        <title>Metabolic potential, ecology and presence of endohyphal bacteria is reflected in genomic diversity of Mucoromycotina.</title>
        <authorList>
            <person name="Muszewska A."/>
            <person name="Okrasinska A."/>
            <person name="Steczkiewicz K."/>
            <person name="Drgas O."/>
            <person name="Orlowska M."/>
            <person name="Perlinska-Lenart U."/>
            <person name="Aleksandrzak-Piekarczyk T."/>
            <person name="Szatraj K."/>
            <person name="Zielenkiewicz U."/>
            <person name="Pilsyk S."/>
            <person name="Malc E."/>
            <person name="Mieczkowski P."/>
            <person name="Kruszewska J.S."/>
            <person name="Biernat P."/>
            <person name="Pawlowska J."/>
        </authorList>
    </citation>
    <scope>NUCLEOTIDE SEQUENCE</scope>
    <source>
        <strain evidence="8">WA0000017839</strain>
    </source>
</reference>
<accession>A0A8H7R9T5</accession>
<evidence type="ECO:0000313" key="8">
    <source>
        <dbReference type="EMBL" id="KAG2206515.1"/>
    </source>
</evidence>